<dbReference type="SUPFAM" id="SSF56112">
    <property type="entry name" value="Protein kinase-like (PK-like)"/>
    <property type="match status" value="1"/>
</dbReference>
<feature type="domain" description="Protein kinase" evidence="1">
    <location>
        <begin position="25"/>
        <end position="70"/>
    </location>
</feature>
<accession>A0A9N8ZSP3</accession>
<dbReference type="PROSITE" id="PS50011">
    <property type="entry name" value="PROTEIN_KINASE_DOM"/>
    <property type="match status" value="1"/>
</dbReference>
<evidence type="ECO:0000313" key="2">
    <source>
        <dbReference type="EMBL" id="CAG8505395.1"/>
    </source>
</evidence>
<gene>
    <name evidence="2" type="ORF">DEBURN_LOCUS4896</name>
</gene>
<comment type="caution">
    <text evidence="2">The sequence shown here is derived from an EMBL/GenBank/DDBJ whole genome shotgun (WGS) entry which is preliminary data.</text>
</comment>
<dbReference type="OrthoDB" id="2411566at2759"/>
<keyword evidence="3" id="KW-1185">Reference proteome</keyword>
<name>A0A9N8ZSP3_9GLOM</name>
<dbReference type="Gene3D" id="3.30.200.20">
    <property type="entry name" value="Phosphorylase Kinase, domain 1"/>
    <property type="match status" value="1"/>
</dbReference>
<feature type="non-terminal residue" evidence="2">
    <location>
        <position position="70"/>
    </location>
</feature>
<evidence type="ECO:0000313" key="3">
    <source>
        <dbReference type="Proteomes" id="UP000789706"/>
    </source>
</evidence>
<dbReference type="GO" id="GO:0004672">
    <property type="term" value="F:protein kinase activity"/>
    <property type="evidence" value="ECO:0007669"/>
    <property type="project" value="InterPro"/>
</dbReference>
<protein>
    <submittedName>
        <fullName evidence="2">3070_t:CDS:1</fullName>
    </submittedName>
</protein>
<dbReference type="InterPro" id="IPR000719">
    <property type="entry name" value="Prot_kinase_dom"/>
</dbReference>
<dbReference type="AlphaFoldDB" id="A0A9N8ZSP3"/>
<organism evidence="2 3">
    <name type="scientific">Diversispora eburnea</name>
    <dbReference type="NCBI Taxonomy" id="1213867"/>
    <lineage>
        <taxon>Eukaryota</taxon>
        <taxon>Fungi</taxon>
        <taxon>Fungi incertae sedis</taxon>
        <taxon>Mucoromycota</taxon>
        <taxon>Glomeromycotina</taxon>
        <taxon>Glomeromycetes</taxon>
        <taxon>Diversisporales</taxon>
        <taxon>Diversisporaceae</taxon>
        <taxon>Diversispora</taxon>
    </lineage>
</organism>
<reference evidence="2" key="1">
    <citation type="submission" date="2021-06" db="EMBL/GenBank/DDBJ databases">
        <authorList>
            <person name="Kallberg Y."/>
            <person name="Tangrot J."/>
            <person name="Rosling A."/>
        </authorList>
    </citation>
    <scope>NUCLEOTIDE SEQUENCE</scope>
    <source>
        <strain evidence="2">AZ414A</strain>
    </source>
</reference>
<sequence length="70" mass="8084">MSSKKDLFNSALEGGYIKEFDYNTFENITEIARGGFGTVYRANLKNLEKQIALKSLHGNIDFVYERFLKE</sequence>
<dbReference type="InterPro" id="IPR011009">
    <property type="entry name" value="Kinase-like_dom_sf"/>
</dbReference>
<evidence type="ECO:0000259" key="1">
    <source>
        <dbReference type="PROSITE" id="PS50011"/>
    </source>
</evidence>
<dbReference type="GO" id="GO:0005524">
    <property type="term" value="F:ATP binding"/>
    <property type="evidence" value="ECO:0007669"/>
    <property type="project" value="InterPro"/>
</dbReference>
<proteinExistence type="predicted"/>
<dbReference type="EMBL" id="CAJVPK010000402">
    <property type="protein sequence ID" value="CAG8505395.1"/>
    <property type="molecule type" value="Genomic_DNA"/>
</dbReference>
<dbReference type="Proteomes" id="UP000789706">
    <property type="component" value="Unassembled WGS sequence"/>
</dbReference>